<feature type="compositionally biased region" description="Basic and acidic residues" evidence="1">
    <location>
        <begin position="17"/>
        <end position="35"/>
    </location>
</feature>
<organism evidence="3">
    <name type="scientific">Chromera velia CCMP2878</name>
    <dbReference type="NCBI Taxonomy" id="1169474"/>
    <lineage>
        <taxon>Eukaryota</taxon>
        <taxon>Sar</taxon>
        <taxon>Alveolata</taxon>
        <taxon>Colpodellida</taxon>
        <taxon>Chromeraceae</taxon>
        <taxon>Chromera</taxon>
    </lineage>
</organism>
<protein>
    <submittedName>
        <fullName evidence="3">Uncharacterized protein</fullName>
    </submittedName>
</protein>
<feature type="compositionally biased region" description="Low complexity" evidence="1">
    <location>
        <begin position="445"/>
        <end position="456"/>
    </location>
</feature>
<feature type="compositionally biased region" description="Low complexity" evidence="1">
    <location>
        <begin position="465"/>
        <end position="503"/>
    </location>
</feature>
<keyword evidence="2" id="KW-0812">Transmembrane</keyword>
<dbReference type="VEuPathDB" id="CryptoDB:Cvel_7304"/>
<proteinExistence type="predicted"/>
<accession>A0A0G4HL48</accession>
<feature type="region of interest" description="Disordered" evidence="1">
    <location>
        <begin position="1"/>
        <end position="35"/>
    </location>
</feature>
<feature type="region of interest" description="Disordered" evidence="1">
    <location>
        <begin position="189"/>
        <end position="211"/>
    </location>
</feature>
<feature type="transmembrane region" description="Helical" evidence="2">
    <location>
        <begin position="359"/>
        <end position="383"/>
    </location>
</feature>
<keyword evidence="2" id="KW-1133">Transmembrane helix</keyword>
<feature type="compositionally biased region" description="Low complexity" evidence="1">
    <location>
        <begin position="196"/>
        <end position="211"/>
    </location>
</feature>
<feature type="region of interest" description="Disordered" evidence="1">
    <location>
        <begin position="411"/>
        <end position="529"/>
    </location>
</feature>
<gene>
    <name evidence="3" type="ORF">Cvel_7304</name>
</gene>
<evidence type="ECO:0000256" key="2">
    <source>
        <dbReference type="SAM" id="Phobius"/>
    </source>
</evidence>
<sequence length="529" mass="57064">MESARVGTDDEPLLDSGGRRDEGDPDDETGKRKERSCGARTEKCAATCCNCWRRLLESMVEGGAFGEGRRAKGAEACARLTMLALWLVVIIGIGAILVTYLQSGRLDLKMQLIQYRFLEAPSVVLCPFSKNPGFENLDDATIMVNIEHEETEQSQDIGSPPRRLCTFEDRSCVCIELFPHNPGFDYAEDPFGVDASSTSQQQQQSGGYSSSWTKKGPFFFTPGRNSLEVSTDLRVGGPVKAMKVGFFTQHTQLNSNMNRISWTLAPLGNVLLANLRLHRLKTPDFDVFDNRRNVIDKIKHAYEEETSFSVFASTAPLGLSSSGSAEGRDLSADTNTHIRARYLSFLVEESIKPKTSHSLLAIALLVVACLSMLNILSLFNILFPIDQDQPRRSVAGFLKVLLCFSVGESWTHKNERSPRGGGSGSPSRGRGRQWEEEEALEEETAAGGMQSSSSRRQGGGEGPKASASASATASQRADGSSAAVRAAGAAVRGANRAAPTERGTGVRDGGEGGGSYPSFRSGSRGPSGV</sequence>
<name>A0A0G4HL48_9ALVE</name>
<dbReference type="EMBL" id="CDMZ01003028">
    <property type="protein sequence ID" value="CEM44834.1"/>
    <property type="molecule type" value="Genomic_DNA"/>
</dbReference>
<reference evidence="3" key="1">
    <citation type="submission" date="2014-11" db="EMBL/GenBank/DDBJ databases">
        <authorList>
            <person name="Otto D Thomas"/>
            <person name="Naeem Raeece"/>
        </authorList>
    </citation>
    <scope>NUCLEOTIDE SEQUENCE</scope>
</reference>
<keyword evidence="2" id="KW-0472">Membrane</keyword>
<evidence type="ECO:0000256" key="1">
    <source>
        <dbReference type="SAM" id="MobiDB-lite"/>
    </source>
</evidence>
<feature type="compositionally biased region" description="Acidic residues" evidence="1">
    <location>
        <begin position="435"/>
        <end position="444"/>
    </location>
</feature>
<feature type="compositionally biased region" description="Low complexity" evidence="1">
    <location>
        <begin position="516"/>
        <end position="529"/>
    </location>
</feature>
<dbReference type="AlphaFoldDB" id="A0A0G4HL48"/>
<feature type="transmembrane region" description="Helical" evidence="2">
    <location>
        <begin position="80"/>
        <end position="101"/>
    </location>
</feature>
<evidence type="ECO:0000313" key="3">
    <source>
        <dbReference type="EMBL" id="CEM44834.1"/>
    </source>
</evidence>